<dbReference type="EMBL" id="JBBKAJ010000022">
    <property type="protein sequence ID" value="MEJ8638592.1"/>
    <property type="molecule type" value="Genomic_DNA"/>
</dbReference>
<proteinExistence type="predicted"/>
<keyword evidence="2" id="KW-1185">Reference proteome</keyword>
<dbReference type="Proteomes" id="UP001377168">
    <property type="component" value="Unassembled WGS sequence"/>
</dbReference>
<organism evidence="1 2">
    <name type="scientific">Streptomyces achmelvichensis</name>
    <dbReference type="NCBI Taxonomy" id="3134111"/>
    <lineage>
        <taxon>Bacteria</taxon>
        <taxon>Bacillati</taxon>
        <taxon>Actinomycetota</taxon>
        <taxon>Actinomycetes</taxon>
        <taxon>Kitasatosporales</taxon>
        <taxon>Streptomycetaceae</taxon>
        <taxon>Streptomyces</taxon>
    </lineage>
</organism>
<protein>
    <submittedName>
        <fullName evidence="1">Uncharacterized protein</fullName>
    </submittedName>
</protein>
<sequence length="499" mass="53623">MRRARADAPADVSADGITHTPTDVPTDAADGPADVPTDAADGPADATDGPIDTAHGLASPPPPWLWLALVMYLYELPSTAEWWHEQVTLLWTSQVFGPEVVGGAAFAALRVTTISQAMPTLIVLAGLATVLLPHIRGRWTEWRHALVDARADDEPGATGTCREIQELLDRYAPGAVLMVSLSGGGPPVRVYARGWRTPRVAASLGYIGMWHSRPRRARALLAHEAAHLTRGEHLITGLGSPFTTMVTAWPVVFLALGVGPLIWLAMAHHPSGSLMSAQVLIVMVKLPQMLIVSVAALWCIELAADRYAVDATGRRTVAEALHTVHERESRLRRLGAVLHHPPRWLRRWFVARADRPSAPLLLLMAGPLALLVQAVVVTAFAVPSLIVAGDPARNAVASSLDLAHRNLLPVPLWTAILVIVLVWPALDGFWLRLWGAPRPNGPGPSRVRRPRLYLVAALLPATVLVVALLPHSGALERDPVLRPSPASAAQSDDSQTSVS</sequence>
<comment type="caution">
    <text evidence="1">The sequence shown here is derived from an EMBL/GenBank/DDBJ whole genome shotgun (WGS) entry which is preliminary data.</text>
</comment>
<gene>
    <name evidence="1" type="ORF">WKI67_35070</name>
</gene>
<evidence type="ECO:0000313" key="2">
    <source>
        <dbReference type="Proteomes" id="UP001377168"/>
    </source>
</evidence>
<evidence type="ECO:0000313" key="1">
    <source>
        <dbReference type="EMBL" id="MEJ8638592.1"/>
    </source>
</evidence>
<name>A0ACC6Q5Z7_9ACTN</name>
<accession>A0ACC6Q5Z7</accession>
<reference evidence="1" key="1">
    <citation type="submission" date="2024-03" db="EMBL/GenBank/DDBJ databases">
        <title>Novel Streptomyces species of biotechnological and ecological value are a feature of Machair soil.</title>
        <authorList>
            <person name="Prole J.R."/>
            <person name="Goodfellow M."/>
            <person name="Allenby N."/>
            <person name="Ward A.C."/>
        </authorList>
    </citation>
    <scope>NUCLEOTIDE SEQUENCE</scope>
    <source>
        <strain evidence="1">MS2.AVA.5</strain>
    </source>
</reference>